<organism evidence="1 2">
    <name type="scientific">Comamonas suwonensis</name>
    <dbReference type="NCBI Taxonomy" id="2606214"/>
    <lineage>
        <taxon>Bacteria</taxon>
        <taxon>Pseudomonadati</taxon>
        <taxon>Pseudomonadota</taxon>
        <taxon>Betaproteobacteria</taxon>
        <taxon>Burkholderiales</taxon>
        <taxon>Comamonadaceae</taxon>
        <taxon>Comamonas</taxon>
    </lineage>
</organism>
<name>A0A843B356_9BURK</name>
<dbReference type="EMBL" id="JABBCQ020000003">
    <property type="protein sequence ID" value="MBI1623865.1"/>
    <property type="molecule type" value="Genomic_DNA"/>
</dbReference>
<keyword evidence="2" id="KW-1185">Reference proteome</keyword>
<dbReference type="AlphaFoldDB" id="A0A843B356"/>
<dbReference type="SUPFAM" id="SSF46785">
    <property type="entry name" value="Winged helix' DNA-binding domain"/>
    <property type="match status" value="1"/>
</dbReference>
<dbReference type="Proteomes" id="UP000530032">
    <property type="component" value="Unassembled WGS sequence"/>
</dbReference>
<evidence type="ECO:0000313" key="1">
    <source>
        <dbReference type="EMBL" id="MBI1623865.1"/>
    </source>
</evidence>
<proteinExistence type="predicted"/>
<evidence type="ECO:0000313" key="2">
    <source>
        <dbReference type="Proteomes" id="UP000530032"/>
    </source>
</evidence>
<reference evidence="1" key="1">
    <citation type="submission" date="2020-12" db="EMBL/GenBank/DDBJ databases">
        <title>Comamonas sp. nov., isolated from stream water.</title>
        <authorList>
            <person name="Park K.-H."/>
        </authorList>
    </citation>
    <scope>NUCLEOTIDE SEQUENCE</scope>
    <source>
        <strain evidence="1">EJ-4</strain>
    </source>
</reference>
<accession>A0A843B356</accession>
<protein>
    <submittedName>
        <fullName evidence="1">Uncharacterized protein</fullName>
    </submittedName>
</protein>
<dbReference type="InterPro" id="IPR036390">
    <property type="entry name" value="WH_DNA-bd_sf"/>
</dbReference>
<dbReference type="RefSeq" id="WP_198460417.1">
    <property type="nucleotide sequence ID" value="NZ_JABBCQ020000003.1"/>
</dbReference>
<gene>
    <name evidence="1" type="ORF">HF327_004970</name>
</gene>
<comment type="caution">
    <text evidence="1">The sequence shown here is derived from an EMBL/GenBank/DDBJ whole genome shotgun (WGS) entry which is preliminary data.</text>
</comment>
<sequence length="187" mass="21653">MSLNINNKSSLVNNSNEEFNYFTLNKKVFNELILIPRQKNTLFQIMVHLACKVTYKNGLVGVHSEINKTGLAKELGINDGHITRYLKQLEDLNFIKLFNTTPLVLQVLEVPQAPVFNDIKGLLLYVHMNPQQFNFHRNLSRKTAFFETFKEYNSQILVDKIKNAEVPEDHPSNPTIEEIEDIFGFKK</sequence>